<gene>
    <name evidence="1" type="ORF">P8V03_18205</name>
</gene>
<reference evidence="1 2" key="1">
    <citation type="submission" date="2023-04" db="EMBL/GenBank/DDBJ databases">
        <title>Clostridium tannerae sp. nov., isolated from the fecal material of an alpaca.</title>
        <authorList>
            <person name="Miller S."/>
            <person name="Hendry M."/>
            <person name="King J."/>
            <person name="Sankaranarayanan K."/>
            <person name="Lawson P.A."/>
        </authorList>
    </citation>
    <scope>NUCLEOTIDE SEQUENCE [LARGE SCALE GENOMIC DNA]</scope>
    <source>
        <strain evidence="1 2">A1-XYC3</strain>
    </source>
</reference>
<accession>A0ABU4JY52</accession>
<protein>
    <submittedName>
        <fullName evidence="1">Gfo/Idh/MocA family oxidoreductase</fullName>
    </submittedName>
</protein>
<evidence type="ECO:0000313" key="1">
    <source>
        <dbReference type="EMBL" id="MDW8803073.1"/>
    </source>
</evidence>
<keyword evidence="2" id="KW-1185">Reference proteome</keyword>
<feature type="non-terminal residue" evidence="1">
    <location>
        <position position="1"/>
    </location>
</feature>
<dbReference type="Proteomes" id="UP001281656">
    <property type="component" value="Unassembled WGS sequence"/>
</dbReference>
<proteinExistence type="predicted"/>
<evidence type="ECO:0000313" key="2">
    <source>
        <dbReference type="Proteomes" id="UP001281656"/>
    </source>
</evidence>
<dbReference type="EMBL" id="JARUJP010000040">
    <property type="protein sequence ID" value="MDW8803073.1"/>
    <property type="molecule type" value="Genomic_DNA"/>
</dbReference>
<comment type="caution">
    <text evidence="1">The sequence shown here is derived from an EMBL/GenBank/DDBJ whole genome shotgun (WGS) entry which is preliminary data.</text>
</comment>
<name>A0ABU4JY52_9CLOT</name>
<organism evidence="1 2">
    <name type="scientific">Clostridium tanneri</name>
    <dbReference type="NCBI Taxonomy" id="3037988"/>
    <lineage>
        <taxon>Bacteria</taxon>
        <taxon>Bacillati</taxon>
        <taxon>Bacillota</taxon>
        <taxon>Clostridia</taxon>
        <taxon>Eubacteriales</taxon>
        <taxon>Clostridiaceae</taxon>
        <taxon>Clostridium</taxon>
    </lineage>
</organism>
<sequence>GMSIILAAYKSRLTGMPVKFPMESFSTMEMVGIDKINK</sequence>